<dbReference type="RefSeq" id="WP_085616588.1">
    <property type="nucleotide sequence ID" value="NZ_JFKB01000003.1"/>
</dbReference>
<dbReference type="AlphaFoldDB" id="A0A1Y2LDK8"/>
<accession>A0A1Y2LDK8</accession>
<name>A0A1Y2LDK8_9PROT</name>
<reference evidence="1 2" key="1">
    <citation type="submission" date="2014-03" db="EMBL/GenBank/DDBJ databases">
        <title>The draft genome sequence of Thalassospira alkalitolerans JCM 18968.</title>
        <authorList>
            <person name="Lai Q."/>
            <person name="Shao Z."/>
        </authorList>
    </citation>
    <scope>NUCLEOTIDE SEQUENCE [LARGE SCALE GENOMIC DNA]</scope>
    <source>
        <strain evidence="1 2">JCM 18968</strain>
    </source>
</reference>
<evidence type="ECO:0000313" key="1">
    <source>
        <dbReference type="EMBL" id="OSQ49005.1"/>
    </source>
</evidence>
<sequence length="122" mass="14136">MIPEYENILSSIKPPLADVGFCLIDNSDFLAEFETTDGWKIKFEGERYYRPLIEISITPPEEDDGYSVRILMECFWEVKGGKSTPPTAVNQANFINERLRGWISKKENYEIYYKKKNEVIGG</sequence>
<dbReference type="EMBL" id="JFKB01000003">
    <property type="protein sequence ID" value="OSQ49005.1"/>
    <property type="molecule type" value="Genomic_DNA"/>
</dbReference>
<gene>
    <name evidence="1" type="ORF">TALK_05110</name>
</gene>
<protein>
    <submittedName>
        <fullName evidence="1">Uncharacterized protein</fullName>
    </submittedName>
</protein>
<dbReference type="Proteomes" id="UP000193396">
    <property type="component" value="Unassembled WGS sequence"/>
</dbReference>
<proteinExistence type="predicted"/>
<comment type="caution">
    <text evidence="1">The sequence shown here is derived from an EMBL/GenBank/DDBJ whole genome shotgun (WGS) entry which is preliminary data.</text>
</comment>
<organism evidence="1 2">
    <name type="scientific">Thalassospira alkalitolerans</name>
    <dbReference type="NCBI Taxonomy" id="1293890"/>
    <lineage>
        <taxon>Bacteria</taxon>
        <taxon>Pseudomonadati</taxon>
        <taxon>Pseudomonadota</taxon>
        <taxon>Alphaproteobacteria</taxon>
        <taxon>Rhodospirillales</taxon>
        <taxon>Thalassospiraceae</taxon>
        <taxon>Thalassospira</taxon>
    </lineage>
</organism>
<evidence type="ECO:0000313" key="2">
    <source>
        <dbReference type="Proteomes" id="UP000193396"/>
    </source>
</evidence>
<keyword evidence="2" id="KW-1185">Reference proteome</keyword>